<dbReference type="Proteomes" id="UP000235114">
    <property type="component" value="Unassembled WGS sequence"/>
</dbReference>
<keyword evidence="4" id="KW-1185">Reference proteome</keyword>
<dbReference type="EMBL" id="PGVA01000085">
    <property type="protein sequence ID" value="PLR79597.1"/>
    <property type="molecule type" value="Genomic_DNA"/>
</dbReference>
<dbReference type="AlphaFoldDB" id="A0A2N5GFR6"/>
<sequence>MKSFEREICRSEEMLIRFFAGPELKKCRIVKTWSWRAISLCMRIFTETSLKLLVPIIDYVRHSNGIVISLLFLLLNFVWRNTENLMQWSWIGSLKKRDSPDKRSDNN</sequence>
<reference evidence="2 4" key="2">
    <citation type="submission" date="2017-12" db="EMBL/GenBank/DDBJ databases">
        <title>Comparative Functional Genomics of Dry Heat Resistant strains isolated from the Viking Spacecraft.</title>
        <authorList>
            <person name="Seuylemezian A."/>
            <person name="Cooper K."/>
            <person name="Vaishampayan P."/>
        </authorList>
    </citation>
    <scope>NUCLEOTIDE SEQUENCE [LARGE SCALE GENOMIC DNA]</scope>
    <source>
        <strain evidence="2 4">ATCC 29669</strain>
    </source>
</reference>
<evidence type="ECO:0000313" key="4">
    <source>
        <dbReference type="Proteomes" id="UP000235114"/>
    </source>
</evidence>
<proteinExistence type="predicted"/>
<reference evidence="1 3" key="1">
    <citation type="submission" date="2017-11" db="EMBL/GenBank/DDBJ databases">
        <title>Comparitive Functional Genomics of Dry Heat Resistant strains isolated from the Viking Spacecraft.</title>
        <authorList>
            <person name="Seuylemezian A."/>
            <person name="Cooper K."/>
            <person name="Vaishampayan P."/>
        </authorList>
    </citation>
    <scope>NUCLEOTIDE SEQUENCE [LARGE SCALE GENOMIC DNA]</scope>
    <source>
        <strain evidence="1 3">M4.6</strain>
    </source>
</reference>
<gene>
    <name evidence="1" type="ORF">CU635_22295</name>
    <name evidence="2" type="ORF">CVD25_20240</name>
</gene>
<dbReference type="EMBL" id="PGVD01000073">
    <property type="protein sequence ID" value="PLR90097.1"/>
    <property type="molecule type" value="Genomic_DNA"/>
</dbReference>
<evidence type="ECO:0000313" key="1">
    <source>
        <dbReference type="EMBL" id="PLR79597.1"/>
    </source>
</evidence>
<dbReference type="Proteomes" id="UP000234951">
    <property type="component" value="Unassembled WGS sequence"/>
</dbReference>
<organism evidence="1 3">
    <name type="scientific">Bacillus canaveralius</name>
    <dbReference type="NCBI Taxonomy" id="1403243"/>
    <lineage>
        <taxon>Bacteria</taxon>
        <taxon>Bacillati</taxon>
        <taxon>Bacillota</taxon>
        <taxon>Bacilli</taxon>
        <taxon>Bacillales</taxon>
        <taxon>Bacillaceae</taxon>
        <taxon>Bacillus</taxon>
    </lineage>
</organism>
<evidence type="ECO:0000313" key="3">
    <source>
        <dbReference type="Proteomes" id="UP000234951"/>
    </source>
</evidence>
<evidence type="ECO:0000313" key="2">
    <source>
        <dbReference type="EMBL" id="PLR90097.1"/>
    </source>
</evidence>
<comment type="caution">
    <text evidence="1">The sequence shown here is derived from an EMBL/GenBank/DDBJ whole genome shotgun (WGS) entry which is preliminary data.</text>
</comment>
<protein>
    <submittedName>
        <fullName evidence="1">Uncharacterized protein</fullName>
    </submittedName>
</protein>
<name>A0A2N5GFR6_9BACI</name>
<accession>A0A2N5GFR6</accession>